<name>A0ACC2XSG4_9TREE</name>
<reference evidence="1" key="1">
    <citation type="submission" date="2023-04" db="EMBL/GenBank/DDBJ databases">
        <title>Draft Genome sequencing of Naganishia species isolated from polar environments using Oxford Nanopore Technology.</title>
        <authorList>
            <person name="Leo P."/>
            <person name="Venkateswaran K."/>
        </authorList>
    </citation>
    <scope>NUCLEOTIDE SEQUENCE</scope>
    <source>
        <strain evidence="1">DBVPG 5303</strain>
    </source>
</reference>
<dbReference type="EMBL" id="JASBWV010000003">
    <property type="protein sequence ID" value="KAJ9126970.1"/>
    <property type="molecule type" value="Genomic_DNA"/>
</dbReference>
<dbReference type="Proteomes" id="UP001234202">
    <property type="component" value="Unassembled WGS sequence"/>
</dbReference>
<sequence>MAVPLRIAARPLRGPGAEFTANEQPNQPGPRVPRVPDLKKSRNGYKRYRLNTASSMRIRLGSPLIATAIDGQLPLASRILSHGHQFIRHAFVVVDLPSHDHHCRSYDEERNWTQRRSSMASSWGDEVFCTRPLKNRRNLIVSRIPDGFELPPSTSESSMSKHSSVAQALASLPERYARSSLRSVERDTSRSSRVFLIGGSQIYAQCLEDRNTEQPLVDRILLTRVLEPAFDECDVFLPDFAKQTRPVSSGEEGKVWTQSEHRELVDWVGWDVPEGVVEEKGVKYRYEMWVKSL</sequence>
<comment type="caution">
    <text evidence="1">The sequence shown here is derived from an EMBL/GenBank/DDBJ whole genome shotgun (WGS) entry which is preliminary data.</text>
</comment>
<keyword evidence="2" id="KW-1185">Reference proteome</keyword>
<evidence type="ECO:0000313" key="1">
    <source>
        <dbReference type="EMBL" id="KAJ9126970.1"/>
    </source>
</evidence>
<protein>
    <submittedName>
        <fullName evidence="1">Uncharacterized protein</fullName>
    </submittedName>
</protein>
<proteinExistence type="predicted"/>
<evidence type="ECO:0000313" key="2">
    <source>
        <dbReference type="Proteomes" id="UP001234202"/>
    </source>
</evidence>
<accession>A0ACC2XSG4</accession>
<organism evidence="1 2">
    <name type="scientific">Naganishia onofrii</name>
    <dbReference type="NCBI Taxonomy" id="1851511"/>
    <lineage>
        <taxon>Eukaryota</taxon>
        <taxon>Fungi</taxon>
        <taxon>Dikarya</taxon>
        <taxon>Basidiomycota</taxon>
        <taxon>Agaricomycotina</taxon>
        <taxon>Tremellomycetes</taxon>
        <taxon>Filobasidiales</taxon>
        <taxon>Filobasidiaceae</taxon>
        <taxon>Naganishia</taxon>
    </lineage>
</organism>
<gene>
    <name evidence="1" type="ORF">QFC24_001201</name>
</gene>